<evidence type="ECO:0000313" key="2">
    <source>
        <dbReference type="Proteomes" id="UP001500393"/>
    </source>
</evidence>
<accession>A0ABN2DCA5</accession>
<dbReference type="SUPFAM" id="SSF75011">
    <property type="entry name" value="3-carboxy-cis,cis-mucoante lactonizing enzyme"/>
    <property type="match status" value="1"/>
</dbReference>
<name>A0ABN2DCA5_9ACTN</name>
<organism evidence="1 2">
    <name type="scientific">Kribbella sancticallisti</name>
    <dbReference type="NCBI Taxonomy" id="460087"/>
    <lineage>
        <taxon>Bacteria</taxon>
        <taxon>Bacillati</taxon>
        <taxon>Actinomycetota</taxon>
        <taxon>Actinomycetes</taxon>
        <taxon>Propionibacteriales</taxon>
        <taxon>Kribbellaceae</taxon>
        <taxon>Kribbella</taxon>
    </lineage>
</organism>
<protein>
    <submittedName>
        <fullName evidence="1">Uncharacterized protein</fullName>
    </submittedName>
</protein>
<proteinExistence type="predicted"/>
<reference evidence="1 2" key="1">
    <citation type="journal article" date="2019" name="Int. J. Syst. Evol. Microbiol.">
        <title>The Global Catalogue of Microorganisms (GCM) 10K type strain sequencing project: providing services to taxonomists for standard genome sequencing and annotation.</title>
        <authorList>
            <consortium name="The Broad Institute Genomics Platform"/>
            <consortium name="The Broad Institute Genome Sequencing Center for Infectious Disease"/>
            <person name="Wu L."/>
            <person name="Ma J."/>
        </authorList>
    </citation>
    <scope>NUCLEOTIDE SEQUENCE [LARGE SCALE GENOMIC DNA]</scope>
    <source>
        <strain evidence="1 2">JCM 14969</strain>
    </source>
</reference>
<sequence length="56" mass="6181">MAGNQTTGLDISDDGGLLAISDFLDNRIRIYTIPPYEKLASGNGGFWSRHRARLTK</sequence>
<comment type="caution">
    <text evidence="1">The sequence shown here is derived from an EMBL/GenBank/DDBJ whole genome shotgun (WGS) entry which is preliminary data.</text>
</comment>
<keyword evidence="2" id="KW-1185">Reference proteome</keyword>
<dbReference type="EMBL" id="BAAAOS010000018">
    <property type="protein sequence ID" value="GAA1573297.1"/>
    <property type="molecule type" value="Genomic_DNA"/>
</dbReference>
<dbReference type="Proteomes" id="UP001500393">
    <property type="component" value="Unassembled WGS sequence"/>
</dbReference>
<gene>
    <name evidence="1" type="ORF">GCM10009789_28520</name>
</gene>
<evidence type="ECO:0000313" key="1">
    <source>
        <dbReference type="EMBL" id="GAA1573297.1"/>
    </source>
</evidence>